<reference evidence="1" key="2">
    <citation type="submission" date="2017-06" db="EMBL/GenBank/DDBJ databases">
        <authorList>
            <person name="Kim H.J."/>
            <person name="Triplett B.A."/>
        </authorList>
    </citation>
    <scope>NUCLEOTIDE SEQUENCE [LARGE SCALE GENOMIC DNA]</scope>
    <source>
        <strain evidence="1">DSM 26170</strain>
    </source>
</reference>
<dbReference type="OrthoDB" id="7773807at2"/>
<evidence type="ECO:0008006" key="5">
    <source>
        <dbReference type="Google" id="ProtNLM"/>
    </source>
</evidence>
<dbReference type="EMBL" id="FZNM01000007">
    <property type="protein sequence ID" value="SNR52703.1"/>
    <property type="molecule type" value="Genomic_DNA"/>
</dbReference>
<organism evidence="1 3">
    <name type="scientific">Paracoccus sediminis</name>
    <dbReference type="NCBI Taxonomy" id="1214787"/>
    <lineage>
        <taxon>Bacteria</taxon>
        <taxon>Pseudomonadati</taxon>
        <taxon>Pseudomonadota</taxon>
        <taxon>Alphaproteobacteria</taxon>
        <taxon>Rhodobacterales</taxon>
        <taxon>Paracoccaceae</taxon>
        <taxon>Paracoccus</taxon>
    </lineage>
</organism>
<dbReference type="RefSeq" id="WP_089388313.1">
    <property type="nucleotide sequence ID" value="NZ_FZNM01000007.1"/>
</dbReference>
<dbReference type="Proteomes" id="UP000292859">
    <property type="component" value="Unassembled WGS sequence"/>
</dbReference>
<reference evidence="3" key="1">
    <citation type="submission" date="2017-06" db="EMBL/GenBank/DDBJ databases">
        <authorList>
            <person name="Varghese N."/>
            <person name="Submissions S."/>
        </authorList>
    </citation>
    <scope>NUCLEOTIDE SEQUENCE [LARGE SCALE GENOMIC DNA]</scope>
    <source>
        <strain evidence="3">DSM 26170</strain>
    </source>
</reference>
<protein>
    <recommendedName>
        <fullName evidence="5">Lipoprotein</fullName>
    </recommendedName>
</protein>
<dbReference type="EMBL" id="SIRL01000008">
    <property type="protein sequence ID" value="TBN49313.1"/>
    <property type="molecule type" value="Genomic_DNA"/>
</dbReference>
<evidence type="ECO:0000313" key="3">
    <source>
        <dbReference type="Proteomes" id="UP000198409"/>
    </source>
</evidence>
<reference evidence="2 4" key="3">
    <citation type="submission" date="2019-02" db="EMBL/GenBank/DDBJ databases">
        <authorList>
            <person name="Zhang G."/>
        </authorList>
    </citation>
    <scope>NUCLEOTIDE SEQUENCE [LARGE SCALE GENOMIC DNA]</scope>
    <source>
        <strain evidence="2 4">CMB17</strain>
    </source>
</reference>
<dbReference type="PROSITE" id="PS51257">
    <property type="entry name" value="PROKAR_LIPOPROTEIN"/>
    <property type="match status" value="1"/>
</dbReference>
<gene>
    <name evidence="2" type="ORF">EYF88_12115</name>
    <name evidence="1" type="ORF">SAMN06265378_10771</name>
</gene>
<evidence type="ECO:0000313" key="1">
    <source>
        <dbReference type="EMBL" id="SNR52703.1"/>
    </source>
</evidence>
<evidence type="ECO:0000313" key="2">
    <source>
        <dbReference type="EMBL" id="TBN49313.1"/>
    </source>
</evidence>
<dbReference type="Proteomes" id="UP000198409">
    <property type="component" value="Unassembled WGS sequence"/>
</dbReference>
<keyword evidence="4" id="KW-1185">Reference proteome</keyword>
<sequence>MMKLTAPLLIATMALVGCGRLGDSRWNPLSWGSAPVRTLEPEGGYAQTSDTRPLIPQIIAARWEPLNEGRLLVVEGFAPVRGYSSVALVTAQPQPGGRLAPDADGVLRLRLVGVPPAPGSAAALPARPGVDEIRTAMAISSVQLARIAAVEITSAGNVVRLGR</sequence>
<dbReference type="AlphaFoldDB" id="A0A238X2B1"/>
<name>A0A238X2B1_9RHOB</name>
<proteinExistence type="predicted"/>
<accession>A0A238X2B1</accession>
<evidence type="ECO:0000313" key="4">
    <source>
        <dbReference type="Proteomes" id="UP000292859"/>
    </source>
</evidence>